<comment type="caution">
    <text evidence="3">The sequence shown here is derived from an EMBL/GenBank/DDBJ whole genome shotgun (WGS) entry which is preliminary data.</text>
</comment>
<dbReference type="Gene3D" id="3.40.50.300">
    <property type="entry name" value="P-loop containing nucleotide triphosphate hydrolases"/>
    <property type="match status" value="2"/>
</dbReference>
<dbReference type="CDD" id="cd03112">
    <property type="entry name" value="CobW-like"/>
    <property type="match status" value="1"/>
</dbReference>
<dbReference type="InterPro" id="IPR051316">
    <property type="entry name" value="Zinc-reg_GTPase_activator"/>
</dbReference>
<dbReference type="InterPro" id="IPR003495">
    <property type="entry name" value="CobW/HypB/UreG_nucleotide-bd"/>
</dbReference>
<feature type="region of interest" description="Disordered" evidence="1">
    <location>
        <begin position="244"/>
        <end position="267"/>
    </location>
</feature>
<dbReference type="GO" id="GO:0005737">
    <property type="term" value="C:cytoplasm"/>
    <property type="evidence" value="ECO:0007669"/>
    <property type="project" value="TreeGrafter"/>
</dbReference>
<keyword evidence="4" id="KW-1185">Reference proteome</keyword>
<gene>
    <name evidence="3" type="ORF">Rhopal_000901-T1</name>
</gene>
<dbReference type="PANTHER" id="PTHR13748:SF31">
    <property type="entry name" value="ZINC-REGULATED GTPASE METALLOPROTEIN ACTIVATOR 1A-RELATED"/>
    <property type="match status" value="1"/>
</dbReference>
<proteinExistence type="predicted"/>
<dbReference type="AlphaFoldDB" id="A0AAV5G5W5"/>
<dbReference type="SUPFAM" id="SSF52540">
    <property type="entry name" value="P-loop containing nucleoside triphosphate hydrolases"/>
    <property type="match status" value="1"/>
</dbReference>
<name>A0AAV5G5W5_9BASI</name>
<evidence type="ECO:0000259" key="2">
    <source>
        <dbReference type="Pfam" id="PF02492"/>
    </source>
</evidence>
<reference evidence="3 4" key="1">
    <citation type="submission" date="2021-12" db="EMBL/GenBank/DDBJ databases">
        <title>High titer production of polyol ester of fatty acids by Rhodotorula paludigena BS15 towards product separation-free biomass refinery.</title>
        <authorList>
            <person name="Mano J."/>
            <person name="Ono H."/>
            <person name="Tanaka T."/>
            <person name="Naito K."/>
            <person name="Sushida H."/>
            <person name="Ike M."/>
            <person name="Tokuyasu K."/>
            <person name="Kitaoka M."/>
        </authorList>
    </citation>
    <scope>NUCLEOTIDE SEQUENCE [LARGE SCALE GENOMIC DNA]</scope>
    <source>
        <strain evidence="3 4">BS15</strain>
    </source>
</reference>
<feature type="region of interest" description="Disordered" evidence="1">
    <location>
        <begin position="382"/>
        <end position="411"/>
    </location>
</feature>
<dbReference type="Proteomes" id="UP001342314">
    <property type="component" value="Unassembled WGS sequence"/>
</dbReference>
<protein>
    <recommendedName>
        <fullName evidence="2">CobW/HypB/UreG nucleotide-binding domain-containing protein</fullName>
    </recommendedName>
</protein>
<feature type="domain" description="CobW/HypB/UreG nucleotide-binding" evidence="2">
    <location>
        <begin position="150"/>
        <end position="189"/>
    </location>
</feature>
<evidence type="ECO:0000313" key="3">
    <source>
        <dbReference type="EMBL" id="GJN87946.1"/>
    </source>
</evidence>
<dbReference type="PANTHER" id="PTHR13748">
    <property type="entry name" value="COBW-RELATED"/>
    <property type="match status" value="1"/>
</dbReference>
<dbReference type="Pfam" id="PF02492">
    <property type="entry name" value="cobW"/>
    <property type="match status" value="2"/>
</dbReference>
<dbReference type="Gene3D" id="3.30.1220.10">
    <property type="entry name" value="CobW-like, C-terminal domain"/>
    <property type="match status" value="1"/>
</dbReference>
<evidence type="ECO:0000313" key="4">
    <source>
        <dbReference type="Proteomes" id="UP001342314"/>
    </source>
</evidence>
<dbReference type="EMBL" id="BQKY01000002">
    <property type="protein sequence ID" value="GJN87946.1"/>
    <property type="molecule type" value="Genomic_DNA"/>
</dbReference>
<accession>A0AAV5G5W5</accession>
<sequence length="411" mass="44169">MASTPDLPIDELHVSDELDLDDEVPQLVEATEAGAKVPMTIVTGYLGSGKSTLLDYILKEQHGRRIAVIMNEFGDTTDIESKSISVGDDELWLEMNNGCLCCSVRDTGLLAILALMEKKGRFDQIVLETTGLADPAPIIQAFWNEPALNIGRQVATADVILLNKVDLVSATDLDRIEALLRTINSTALIHRTTRSSIDLAHVLDLNIYAAPGIAVRGETLAPFAQPDLASSAVPSSSCTDCADSSAPAAHAHAHPHPHPAASLNSSPHANNISSVTIPLPPSVPSVTGSDSAFYKLVSTLLWEGRLPGMEAPLDLLRTKGYARTDDGRGWILQGVRDIFDISPVPLVEGAAGEEAKEITPKVVLIGRGLGDGEEVRRKFLEALSEETEREQAEAEETDGEEEEEGDEEMEE</sequence>
<dbReference type="SUPFAM" id="SSF90002">
    <property type="entry name" value="Hypothetical protein YjiA, C-terminal domain"/>
    <property type="match status" value="1"/>
</dbReference>
<feature type="compositionally biased region" description="Acidic residues" evidence="1">
    <location>
        <begin position="383"/>
        <end position="411"/>
    </location>
</feature>
<feature type="domain" description="CobW/HypB/UreG nucleotide-binding" evidence="2">
    <location>
        <begin position="38"/>
        <end position="146"/>
    </location>
</feature>
<dbReference type="InterPro" id="IPR036627">
    <property type="entry name" value="CobW-likC_sf"/>
</dbReference>
<evidence type="ECO:0000256" key="1">
    <source>
        <dbReference type="SAM" id="MobiDB-lite"/>
    </source>
</evidence>
<dbReference type="InterPro" id="IPR027417">
    <property type="entry name" value="P-loop_NTPase"/>
</dbReference>
<organism evidence="3 4">
    <name type="scientific">Rhodotorula paludigena</name>
    <dbReference type="NCBI Taxonomy" id="86838"/>
    <lineage>
        <taxon>Eukaryota</taxon>
        <taxon>Fungi</taxon>
        <taxon>Dikarya</taxon>
        <taxon>Basidiomycota</taxon>
        <taxon>Pucciniomycotina</taxon>
        <taxon>Microbotryomycetes</taxon>
        <taxon>Sporidiobolales</taxon>
        <taxon>Sporidiobolaceae</taxon>
        <taxon>Rhodotorula</taxon>
    </lineage>
</organism>